<proteinExistence type="evidence at transcript level"/>
<sequence length="53" mass="6390">MAFIRSMFIYSLIIFFGNAFLKSNIPCVSTLDCPKVIYYYRRCIDKFCNYREN</sequence>
<evidence type="ECO:0000313" key="2">
    <source>
        <dbReference type="EMBL" id="QQO74631.1"/>
    </source>
</evidence>
<organism evidence="2">
    <name type="scientific">Pisum sativum</name>
    <name type="common">Garden pea</name>
    <name type="synonym">Lathyrus oleraceus</name>
    <dbReference type="NCBI Taxonomy" id="3888"/>
    <lineage>
        <taxon>Eukaryota</taxon>
        <taxon>Viridiplantae</taxon>
        <taxon>Streptophyta</taxon>
        <taxon>Embryophyta</taxon>
        <taxon>Tracheophyta</taxon>
        <taxon>Spermatophyta</taxon>
        <taxon>Magnoliopsida</taxon>
        <taxon>eudicotyledons</taxon>
        <taxon>Gunneridae</taxon>
        <taxon>Pentapetalae</taxon>
        <taxon>rosids</taxon>
        <taxon>fabids</taxon>
        <taxon>Fabales</taxon>
        <taxon>Fabaceae</taxon>
        <taxon>Papilionoideae</taxon>
        <taxon>50 kb inversion clade</taxon>
        <taxon>NPAAA clade</taxon>
        <taxon>Hologalegina</taxon>
        <taxon>IRL clade</taxon>
        <taxon>Fabeae</taxon>
        <taxon>Lathyrus</taxon>
    </lineage>
</organism>
<dbReference type="AlphaFoldDB" id="A0A7T8DV37"/>
<name>A0A7T8DV37_PEA</name>
<evidence type="ECO:0000256" key="1">
    <source>
        <dbReference type="SAM" id="SignalP"/>
    </source>
</evidence>
<accession>A0A7T8DV37</accession>
<reference evidence="2" key="1">
    <citation type="journal article" date="2020" name="Mol. Cell">
        <title>Proteome analysis reveals a significant host-specific response in Rhizobium leguminosarum bv viciae endosymbiotic cells.</title>
        <authorList>
            <person name="Duran D."/>
            <person name="Albareda M."/>
            <person name="Marina A."/>
            <person name="Garcia C."/>
            <person name="Ruiz-Argueso T."/>
            <person name="Palacios J."/>
        </authorList>
    </citation>
    <scope>NUCLEOTIDE SEQUENCE</scope>
    <source>
        <tissue evidence="2">Root nodules</tissue>
    </source>
</reference>
<protein>
    <submittedName>
        <fullName evidence="2">Nodule-specific cysteine-rich peptide G15</fullName>
    </submittedName>
</protein>
<feature type="signal peptide" evidence="1">
    <location>
        <begin position="1"/>
        <end position="19"/>
    </location>
</feature>
<dbReference type="EMBL" id="MT371113">
    <property type="protein sequence ID" value="QQO74631.1"/>
    <property type="molecule type" value="mRNA"/>
</dbReference>
<feature type="chain" id="PRO_5030504905" evidence="1">
    <location>
        <begin position="20"/>
        <end position="53"/>
    </location>
</feature>
<keyword evidence="1" id="KW-0732">Signal</keyword>